<dbReference type="AlphaFoldDB" id="X1D496"/>
<feature type="non-terminal residue" evidence="1">
    <location>
        <position position="1"/>
    </location>
</feature>
<dbReference type="SUPFAM" id="SSF48452">
    <property type="entry name" value="TPR-like"/>
    <property type="match status" value="1"/>
</dbReference>
<gene>
    <name evidence="1" type="ORF">S01H4_52843</name>
</gene>
<protein>
    <recommendedName>
        <fullName evidence="2">Tetratricopeptide repeat protein</fullName>
    </recommendedName>
</protein>
<name>X1D496_9ZZZZ</name>
<dbReference type="InterPro" id="IPR011990">
    <property type="entry name" value="TPR-like_helical_dom_sf"/>
</dbReference>
<dbReference type="Gene3D" id="1.25.40.10">
    <property type="entry name" value="Tetratricopeptide repeat domain"/>
    <property type="match status" value="1"/>
</dbReference>
<evidence type="ECO:0000313" key="1">
    <source>
        <dbReference type="EMBL" id="GAH15556.1"/>
    </source>
</evidence>
<comment type="caution">
    <text evidence="1">The sequence shown here is derived from an EMBL/GenBank/DDBJ whole genome shotgun (WGS) entry which is preliminary data.</text>
</comment>
<dbReference type="EMBL" id="BART01030232">
    <property type="protein sequence ID" value="GAH15556.1"/>
    <property type="molecule type" value="Genomic_DNA"/>
</dbReference>
<proteinExistence type="predicted"/>
<accession>X1D496</accession>
<organism evidence="1">
    <name type="scientific">marine sediment metagenome</name>
    <dbReference type="NCBI Taxonomy" id="412755"/>
    <lineage>
        <taxon>unclassified sequences</taxon>
        <taxon>metagenomes</taxon>
        <taxon>ecological metagenomes</taxon>
    </lineage>
</organism>
<evidence type="ECO:0008006" key="2">
    <source>
        <dbReference type="Google" id="ProtNLM"/>
    </source>
</evidence>
<sequence>ITFDPDSKDRRLIHPKYHFWLANLYEEKGWKGKAIEHYQKFLDFWQEADPGTTEVEEARKRLAELQVRE</sequence>
<reference evidence="1" key="1">
    <citation type="journal article" date="2014" name="Front. Microbiol.">
        <title>High frequency of phylogenetically diverse reductive dehalogenase-homologous genes in deep subseafloor sedimentary metagenomes.</title>
        <authorList>
            <person name="Kawai M."/>
            <person name="Futagami T."/>
            <person name="Toyoda A."/>
            <person name="Takaki Y."/>
            <person name="Nishi S."/>
            <person name="Hori S."/>
            <person name="Arai W."/>
            <person name="Tsubouchi T."/>
            <person name="Morono Y."/>
            <person name="Uchiyama I."/>
            <person name="Ito T."/>
            <person name="Fujiyama A."/>
            <person name="Inagaki F."/>
            <person name="Takami H."/>
        </authorList>
    </citation>
    <scope>NUCLEOTIDE SEQUENCE</scope>
    <source>
        <strain evidence="1">Expedition CK06-06</strain>
    </source>
</reference>